<keyword evidence="5" id="KW-0812">Transmembrane</keyword>
<dbReference type="AlphaFoldDB" id="A0A2I0VRG2"/>
<evidence type="ECO:0000256" key="2">
    <source>
        <dbReference type="ARBA" id="ARBA00022771"/>
    </source>
</evidence>
<keyword evidence="3" id="KW-0862">Zinc</keyword>
<keyword evidence="5" id="KW-0472">Membrane</keyword>
<evidence type="ECO:0000313" key="7">
    <source>
        <dbReference type="EMBL" id="PKU65991.1"/>
    </source>
</evidence>
<dbReference type="InterPro" id="IPR010666">
    <property type="entry name" value="Znf_GRF"/>
</dbReference>
<feature type="transmembrane region" description="Helical" evidence="5">
    <location>
        <begin position="83"/>
        <end position="103"/>
    </location>
</feature>
<keyword evidence="1" id="KW-0479">Metal-binding</keyword>
<keyword evidence="2 4" id="KW-0863">Zinc-finger</keyword>
<dbReference type="Proteomes" id="UP000233837">
    <property type="component" value="Unassembled WGS sequence"/>
</dbReference>
<evidence type="ECO:0000313" key="8">
    <source>
        <dbReference type="Proteomes" id="UP000233837"/>
    </source>
</evidence>
<evidence type="ECO:0000256" key="3">
    <source>
        <dbReference type="ARBA" id="ARBA00022833"/>
    </source>
</evidence>
<dbReference type="EMBL" id="KZ503303">
    <property type="protein sequence ID" value="PKU65991.1"/>
    <property type="molecule type" value="Genomic_DNA"/>
</dbReference>
<feature type="domain" description="GRF-type" evidence="6">
    <location>
        <begin position="10"/>
        <end position="52"/>
    </location>
</feature>
<gene>
    <name evidence="7" type="ORF">MA16_Dca009066</name>
</gene>
<reference evidence="7 8" key="1">
    <citation type="journal article" date="2016" name="Sci. Rep.">
        <title>The Dendrobium catenatum Lindl. genome sequence provides insights into polysaccharide synthase, floral development and adaptive evolution.</title>
        <authorList>
            <person name="Zhang G.Q."/>
            <person name="Xu Q."/>
            <person name="Bian C."/>
            <person name="Tsai W.C."/>
            <person name="Yeh C.M."/>
            <person name="Liu K.W."/>
            <person name="Yoshida K."/>
            <person name="Zhang L.S."/>
            <person name="Chang S.B."/>
            <person name="Chen F."/>
            <person name="Shi Y."/>
            <person name="Su Y.Y."/>
            <person name="Zhang Y.Q."/>
            <person name="Chen L.J."/>
            <person name="Yin Y."/>
            <person name="Lin M."/>
            <person name="Huang H."/>
            <person name="Deng H."/>
            <person name="Wang Z.W."/>
            <person name="Zhu S.L."/>
            <person name="Zhao X."/>
            <person name="Deng C."/>
            <person name="Niu S.C."/>
            <person name="Huang J."/>
            <person name="Wang M."/>
            <person name="Liu G.H."/>
            <person name="Yang H.J."/>
            <person name="Xiao X.J."/>
            <person name="Hsiao Y.Y."/>
            <person name="Wu W.L."/>
            <person name="Chen Y.Y."/>
            <person name="Mitsuda N."/>
            <person name="Ohme-Takagi M."/>
            <person name="Luo Y.B."/>
            <person name="Van de Peer Y."/>
            <person name="Liu Z.J."/>
        </authorList>
    </citation>
    <scope>NUCLEOTIDE SEQUENCE [LARGE SCALE GENOMIC DNA]</scope>
    <source>
        <tissue evidence="7">The whole plant</tissue>
    </source>
</reference>
<dbReference type="GO" id="GO:0008270">
    <property type="term" value="F:zinc ion binding"/>
    <property type="evidence" value="ECO:0007669"/>
    <property type="project" value="UniProtKB-KW"/>
</dbReference>
<evidence type="ECO:0000256" key="1">
    <source>
        <dbReference type="ARBA" id="ARBA00022723"/>
    </source>
</evidence>
<evidence type="ECO:0000256" key="4">
    <source>
        <dbReference type="PROSITE-ProRule" id="PRU01343"/>
    </source>
</evidence>
<proteinExistence type="predicted"/>
<protein>
    <recommendedName>
        <fullName evidence="6">GRF-type domain-containing protein</fullName>
    </recommendedName>
</protein>
<evidence type="ECO:0000259" key="6">
    <source>
        <dbReference type="PROSITE" id="PS51999"/>
    </source>
</evidence>
<keyword evidence="5" id="KW-1133">Transmembrane helix</keyword>
<name>A0A2I0VRG2_9ASPA</name>
<accession>A0A2I0VRG2</accession>
<keyword evidence="8" id="KW-1185">Reference proteome</keyword>
<organism evidence="7 8">
    <name type="scientific">Dendrobium catenatum</name>
    <dbReference type="NCBI Taxonomy" id="906689"/>
    <lineage>
        <taxon>Eukaryota</taxon>
        <taxon>Viridiplantae</taxon>
        <taxon>Streptophyta</taxon>
        <taxon>Embryophyta</taxon>
        <taxon>Tracheophyta</taxon>
        <taxon>Spermatophyta</taxon>
        <taxon>Magnoliopsida</taxon>
        <taxon>Liliopsida</taxon>
        <taxon>Asparagales</taxon>
        <taxon>Orchidaceae</taxon>
        <taxon>Epidendroideae</taxon>
        <taxon>Malaxideae</taxon>
        <taxon>Dendrobiinae</taxon>
        <taxon>Dendrobium</taxon>
    </lineage>
</organism>
<evidence type="ECO:0000256" key="5">
    <source>
        <dbReference type="SAM" id="Phobius"/>
    </source>
</evidence>
<reference evidence="7 8" key="2">
    <citation type="journal article" date="2017" name="Nature">
        <title>The Apostasia genome and the evolution of orchids.</title>
        <authorList>
            <person name="Zhang G.Q."/>
            <person name="Liu K.W."/>
            <person name="Li Z."/>
            <person name="Lohaus R."/>
            <person name="Hsiao Y.Y."/>
            <person name="Niu S.C."/>
            <person name="Wang J.Y."/>
            <person name="Lin Y.C."/>
            <person name="Xu Q."/>
            <person name="Chen L.J."/>
            <person name="Yoshida K."/>
            <person name="Fujiwara S."/>
            <person name="Wang Z.W."/>
            <person name="Zhang Y.Q."/>
            <person name="Mitsuda N."/>
            <person name="Wang M."/>
            <person name="Liu G.H."/>
            <person name="Pecoraro L."/>
            <person name="Huang H.X."/>
            <person name="Xiao X.J."/>
            <person name="Lin M."/>
            <person name="Wu X.Y."/>
            <person name="Wu W.L."/>
            <person name="Chen Y.Y."/>
            <person name="Chang S.B."/>
            <person name="Sakamoto S."/>
            <person name="Ohme-Takagi M."/>
            <person name="Yagi M."/>
            <person name="Zeng S.J."/>
            <person name="Shen C.Y."/>
            <person name="Yeh C.M."/>
            <person name="Luo Y.B."/>
            <person name="Tsai W.C."/>
            <person name="Van de Peer Y."/>
            <person name="Liu Z.J."/>
        </authorList>
    </citation>
    <scope>NUCLEOTIDE SEQUENCE [LARGE SCALE GENOMIC DNA]</scope>
    <source>
        <tissue evidence="7">The whole plant</tissue>
    </source>
</reference>
<sequence>MRNPDNPVYYRCNLQCPIFTCYKANNCGRKFYRCPWNRSEDGCGYFRWFEKLNNLPNDMNGLRNSNALEIRSNHAVSITSELLQIKILLVIWIFLVAVAVNSLSKGCNCKF</sequence>
<dbReference type="PROSITE" id="PS51999">
    <property type="entry name" value="ZF_GRF"/>
    <property type="match status" value="1"/>
</dbReference>